<dbReference type="EMBL" id="BMAT01006969">
    <property type="protein sequence ID" value="GFS23369.1"/>
    <property type="molecule type" value="Genomic_DNA"/>
</dbReference>
<name>A0AAV4JKV9_9GAST</name>
<accession>A0AAV4JKV9</accession>
<reference evidence="1 2" key="1">
    <citation type="journal article" date="2021" name="Elife">
        <title>Chloroplast acquisition without the gene transfer in kleptoplastic sea slugs, Plakobranchus ocellatus.</title>
        <authorList>
            <person name="Maeda T."/>
            <person name="Takahashi S."/>
            <person name="Yoshida T."/>
            <person name="Shimamura S."/>
            <person name="Takaki Y."/>
            <person name="Nagai Y."/>
            <person name="Toyoda A."/>
            <person name="Suzuki Y."/>
            <person name="Arimoto A."/>
            <person name="Ishii H."/>
            <person name="Satoh N."/>
            <person name="Nishiyama T."/>
            <person name="Hasebe M."/>
            <person name="Maruyama T."/>
            <person name="Minagawa J."/>
            <person name="Obokata J."/>
            <person name="Shigenobu S."/>
        </authorList>
    </citation>
    <scope>NUCLEOTIDE SEQUENCE [LARGE SCALE GENOMIC DNA]</scope>
</reference>
<proteinExistence type="predicted"/>
<protein>
    <submittedName>
        <fullName evidence="1">Uncharacterized protein</fullName>
    </submittedName>
</protein>
<sequence length="89" mass="9992">MSYKDVVANKALAHLANYNSLDLHHWWEANAHFEGSASNKSTCLYHFNLKSTSDNRCVASSMILAGVDASDVRCLKDINYFDKGEYETS</sequence>
<dbReference type="AlphaFoldDB" id="A0AAV4JKV9"/>
<organism evidence="1 2">
    <name type="scientific">Elysia marginata</name>
    <dbReference type="NCBI Taxonomy" id="1093978"/>
    <lineage>
        <taxon>Eukaryota</taxon>
        <taxon>Metazoa</taxon>
        <taxon>Spiralia</taxon>
        <taxon>Lophotrochozoa</taxon>
        <taxon>Mollusca</taxon>
        <taxon>Gastropoda</taxon>
        <taxon>Heterobranchia</taxon>
        <taxon>Euthyneura</taxon>
        <taxon>Panpulmonata</taxon>
        <taxon>Sacoglossa</taxon>
        <taxon>Placobranchoidea</taxon>
        <taxon>Plakobranchidae</taxon>
        <taxon>Elysia</taxon>
    </lineage>
</organism>
<dbReference type="Proteomes" id="UP000762676">
    <property type="component" value="Unassembled WGS sequence"/>
</dbReference>
<evidence type="ECO:0000313" key="1">
    <source>
        <dbReference type="EMBL" id="GFS23369.1"/>
    </source>
</evidence>
<evidence type="ECO:0000313" key="2">
    <source>
        <dbReference type="Proteomes" id="UP000762676"/>
    </source>
</evidence>
<gene>
    <name evidence="1" type="ORF">ElyMa_003387900</name>
</gene>
<keyword evidence="2" id="KW-1185">Reference proteome</keyword>
<comment type="caution">
    <text evidence="1">The sequence shown here is derived from an EMBL/GenBank/DDBJ whole genome shotgun (WGS) entry which is preliminary data.</text>
</comment>